<gene>
    <name evidence="3" type="ORF">FM037_08985</name>
</gene>
<evidence type="ECO:0000256" key="1">
    <source>
        <dbReference type="SAM" id="Phobius"/>
    </source>
</evidence>
<reference evidence="3 4" key="1">
    <citation type="submission" date="2019-07" db="EMBL/GenBank/DDBJ databases">
        <title>Shewanella sp. YLB-06 whole genomic sequence.</title>
        <authorList>
            <person name="Yu L."/>
        </authorList>
    </citation>
    <scope>NUCLEOTIDE SEQUENCE [LARGE SCALE GENOMIC DNA]</scope>
    <source>
        <strain evidence="3 4">YLB-06</strain>
    </source>
</reference>
<dbReference type="Pfam" id="PF06750">
    <property type="entry name" value="A24_N_bact"/>
    <property type="match status" value="1"/>
</dbReference>
<dbReference type="EMBL" id="CP041614">
    <property type="protein sequence ID" value="QDO83339.1"/>
    <property type="molecule type" value="Genomic_DNA"/>
</dbReference>
<feature type="domain" description="Prepilin peptidase A24 N-terminal" evidence="2">
    <location>
        <begin position="13"/>
        <end position="96"/>
    </location>
</feature>
<keyword evidence="4" id="KW-1185">Reference proteome</keyword>
<feature type="transmembrane region" description="Helical" evidence="1">
    <location>
        <begin position="6"/>
        <end position="26"/>
    </location>
</feature>
<dbReference type="Proteomes" id="UP000315947">
    <property type="component" value="Chromosome"/>
</dbReference>
<evidence type="ECO:0000313" key="4">
    <source>
        <dbReference type="Proteomes" id="UP000315947"/>
    </source>
</evidence>
<name>A0ABX5WW64_9GAMM</name>
<feature type="transmembrane region" description="Helical" evidence="1">
    <location>
        <begin position="80"/>
        <end position="100"/>
    </location>
</feature>
<evidence type="ECO:0000313" key="3">
    <source>
        <dbReference type="EMBL" id="QDO83339.1"/>
    </source>
</evidence>
<proteinExistence type="predicted"/>
<keyword evidence="1" id="KW-0472">Membrane</keyword>
<accession>A0ABX5WW64</accession>
<dbReference type="InterPro" id="IPR050882">
    <property type="entry name" value="Prepilin_peptidase/N-MTase"/>
</dbReference>
<dbReference type="InterPro" id="IPR010627">
    <property type="entry name" value="Prepilin_pept_A24_N"/>
</dbReference>
<protein>
    <submittedName>
        <fullName evidence="3">Prepilin peptidase</fullName>
    </submittedName>
</protein>
<evidence type="ECO:0000259" key="2">
    <source>
        <dbReference type="Pfam" id="PF06750"/>
    </source>
</evidence>
<organism evidence="3 4">
    <name type="scientific">Shewanella psychropiezotolerans</name>
    <dbReference type="NCBI Taxonomy" id="2593655"/>
    <lineage>
        <taxon>Bacteria</taxon>
        <taxon>Pseudomonadati</taxon>
        <taxon>Pseudomonadota</taxon>
        <taxon>Gammaproteobacteria</taxon>
        <taxon>Alteromonadales</taxon>
        <taxon>Shewanellaceae</taxon>
        <taxon>Shewanella</taxon>
    </lineage>
</organism>
<keyword evidence="1" id="KW-1133">Transmembrane helix</keyword>
<dbReference type="PANTHER" id="PTHR30487">
    <property type="entry name" value="TYPE 4 PREPILIN-LIKE PROTEINS LEADER PEPTIDE-PROCESSING ENZYME"/>
    <property type="match status" value="1"/>
</dbReference>
<keyword evidence="1" id="KW-0812">Transmembrane</keyword>
<sequence>MFNILMSLIIAMVCSCIISFLQLCFYRMKSGFSLVDILFKPSHCEHCQSKINAIFLIPIYGFLISEGSCQYCNESISLKYFIAEVLVFVMAFFYVLNSLYSIS</sequence>
<dbReference type="PANTHER" id="PTHR30487:SF0">
    <property type="entry name" value="PREPILIN LEADER PEPTIDASE_N-METHYLTRANSFERASE-RELATED"/>
    <property type="match status" value="1"/>
</dbReference>